<comment type="subcellular location">
    <subcellularLocation>
        <location evidence="1">Cell envelope</location>
    </subcellularLocation>
</comment>
<evidence type="ECO:0000256" key="5">
    <source>
        <dbReference type="SAM" id="MobiDB-lite"/>
    </source>
</evidence>
<dbReference type="EMBL" id="SORZ01000002">
    <property type="protein sequence ID" value="TPW33983.1"/>
    <property type="molecule type" value="Genomic_DNA"/>
</dbReference>
<dbReference type="Gene3D" id="3.40.50.1980">
    <property type="entry name" value="Nitrogenase molybdenum iron protein domain"/>
    <property type="match status" value="1"/>
</dbReference>
<evidence type="ECO:0008006" key="8">
    <source>
        <dbReference type="Google" id="ProtNLM"/>
    </source>
</evidence>
<sequence length="511" mass="55049">MACGLEHFQLFGRFFRALLRHGELMLLCQFAQGLIGFRHLGGCVRNTGIRCTGRHAAGRGFFGRKARLGESRHEGIHQGVKNCGKKPQKAWRMRVFVPFLAVPAAPVRTFKSGGRENSGKNIGRTPRPFGTRCQGSGERIRRYAITFMKQEALIRSLQGEILPQRSRVAGYRQSSGAKCGDRQMKAGTDMWRPKALGLVFCAFLSGVFLPGAASAIPAPAPSARSLSAPASASAPVTLVCVEAVWCSIAQQVGGALVRPQVLITTEGLDPHHLQPTPSMARALAGAQGVIVNGATYDDWALALSRGNADGPQPERFVVSQLAGWKEGEDPHLFFSPPFVLKTAQAIAAWLQSRFPEQKEAIANRLQIVAHQVMQVESRLDVLKGQAPAAPVAMLEPAGARLLEAAGFDIVDPRWAHMAMEGNGASPQETAALEAALTGHKVRFLVVNPALDSPSMTAMVACAQRAGVPLVRIGESLPPGENWAQWMNRLLDEITVALRMTARPSAPLPNLP</sequence>
<proteinExistence type="predicted"/>
<reference evidence="6 7" key="1">
    <citation type="submission" date="2019-03" db="EMBL/GenBank/DDBJ databases">
        <title>The complete genome sequence of Neokomagataea sp. Jb2 NBRC113641.</title>
        <authorList>
            <person name="Chua K.-O."/>
            <person name="Chan K.-G."/>
            <person name="See-Too W.-S."/>
        </authorList>
    </citation>
    <scope>NUCLEOTIDE SEQUENCE [LARGE SCALE GENOMIC DNA]</scope>
    <source>
        <strain evidence="6 7">Jb2</strain>
    </source>
</reference>
<keyword evidence="3" id="KW-0479">Metal-binding</keyword>
<dbReference type="GO" id="GO:0030313">
    <property type="term" value="C:cell envelope"/>
    <property type="evidence" value="ECO:0007669"/>
    <property type="project" value="UniProtKB-SubCell"/>
</dbReference>
<feature type="region of interest" description="Disordered" evidence="5">
    <location>
        <begin position="112"/>
        <end position="134"/>
    </location>
</feature>
<dbReference type="PANTHER" id="PTHR42953">
    <property type="entry name" value="HIGH-AFFINITY ZINC UPTAKE SYSTEM PROTEIN ZNUA-RELATED"/>
    <property type="match status" value="1"/>
</dbReference>
<keyword evidence="7" id="KW-1185">Reference proteome</keyword>
<comment type="caution">
    <text evidence="6">The sequence shown here is derived from an EMBL/GenBank/DDBJ whole genome shotgun (WGS) entry which is preliminary data.</text>
</comment>
<dbReference type="InterPro" id="IPR006127">
    <property type="entry name" value="ZnuA-like"/>
</dbReference>
<accession>A0A506ULD8</accession>
<evidence type="ECO:0000256" key="1">
    <source>
        <dbReference type="ARBA" id="ARBA00004196"/>
    </source>
</evidence>
<keyword evidence="2" id="KW-0813">Transport</keyword>
<keyword evidence="4" id="KW-0732">Signal</keyword>
<protein>
    <recommendedName>
        <fullName evidence="8">Zinc ABC transporter substrate-binding protein</fullName>
    </recommendedName>
</protein>
<dbReference type="AlphaFoldDB" id="A0A506ULD8"/>
<gene>
    <name evidence="6" type="ORF">E3202_05290</name>
</gene>
<dbReference type="PANTHER" id="PTHR42953:SF1">
    <property type="entry name" value="METAL-BINDING PROTEIN HI_0362-RELATED"/>
    <property type="match status" value="1"/>
</dbReference>
<dbReference type="SUPFAM" id="SSF53807">
    <property type="entry name" value="Helical backbone' metal receptor"/>
    <property type="match status" value="1"/>
</dbReference>
<dbReference type="Proteomes" id="UP000315037">
    <property type="component" value="Unassembled WGS sequence"/>
</dbReference>
<dbReference type="GO" id="GO:0046872">
    <property type="term" value="F:metal ion binding"/>
    <property type="evidence" value="ECO:0007669"/>
    <property type="project" value="UniProtKB-KW"/>
</dbReference>
<evidence type="ECO:0000313" key="6">
    <source>
        <dbReference type="EMBL" id="TPW33983.1"/>
    </source>
</evidence>
<evidence type="ECO:0000256" key="2">
    <source>
        <dbReference type="ARBA" id="ARBA00022448"/>
    </source>
</evidence>
<name>A0A506ULD8_9PROT</name>
<evidence type="ECO:0000256" key="4">
    <source>
        <dbReference type="ARBA" id="ARBA00022729"/>
    </source>
</evidence>
<evidence type="ECO:0000256" key="3">
    <source>
        <dbReference type="ARBA" id="ARBA00022723"/>
    </source>
</evidence>
<dbReference type="GO" id="GO:0030001">
    <property type="term" value="P:metal ion transport"/>
    <property type="evidence" value="ECO:0007669"/>
    <property type="project" value="InterPro"/>
</dbReference>
<dbReference type="InterPro" id="IPR050492">
    <property type="entry name" value="Bact_metal-bind_prot9"/>
</dbReference>
<organism evidence="6 7">
    <name type="scientific">Oecophyllibacter saccharovorans</name>
    <dbReference type="NCBI Taxonomy" id="2558360"/>
    <lineage>
        <taxon>Bacteria</taxon>
        <taxon>Pseudomonadati</taxon>
        <taxon>Pseudomonadota</taxon>
        <taxon>Alphaproteobacteria</taxon>
        <taxon>Acetobacterales</taxon>
        <taxon>Acetobacteraceae</taxon>
        <taxon>Oecophyllibacter</taxon>
    </lineage>
</organism>
<evidence type="ECO:0000313" key="7">
    <source>
        <dbReference type="Proteomes" id="UP000315037"/>
    </source>
</evidence>
<dbReference type="Pfam" id="PF01297">
    <property type="entry name" value="ZnuA"/>
    <property type="match status" value="1"/>
</dbReference>